<feature type="active site" description="Charge relay system" evidence="6 7">
    <location>
        <position position="330"/>
    </location>
</feature>
<reference evidence="13 14" key="1">
    <citation type="submission" date="2019-06" db="EMBL/GenBank/DDBJ databases">
        <title>Lysobacter alkalisoli sp. nov. isolated from saline soil.</title>
        <authorList>
            <person name="Sun J.-Q."/>
            <person name="Xu L."/>
        </authorList>
    </citation>
    <scope>NUCLEOTIDE SEQUENCE [LARGE SCALE GENOMIC DNA]</scope>
    <source>
        <strain evidence="13 14">JCM 31130</strain>
    </source>
</reference>
<keyword evidence="14" id="KW-1185">Reference proteome</keyword>
<dbReference type="OrthoDB" id="1114329at2"/>
<comment type="similarity">
    <text evidence="1 7 8">Belongs to the peptidase S8 family.</text>
</comment>
<dbReference type="Pfam" id="PF05922">
    <property type="entry name" value="Inhibitor_I9"/>
    <property type="match status" value="1"/>
</dbReference>
<dbReference type="InterPro" id="IPR015500">
    <property type="entry name" value="Peptidase_S8_subtilisin-rel"/>
</dbReference>
<dbReference type="InterPro" id="IPR023828">
    <property type="entry name" value="Peptidase_S8_Ser-AS"/>
</dbReference>
<feature type="domain" description="Peptidase S8/S53" evidence="10">
    <location>
        <begin position="239"/>
        <end position="697"/>
    </location>
</feature>
<keyword evidence="4 7" id="KW-0378">Hydrolase</keyword>
<dbReference type="InterPro" id="IPR003137">
    <property type="entry name" value="PA_domain"/>
</dbReference>
<feature type="domain" description="Inhibitor I9" evidence="12">
    <location>
        <begin position="107"/>
        <end position="164"/>
    </location>
</feature>
<dbReference type="AlphaFoldDB" id="A0A507ZY81"/>
<feature type="active site" description="Charge relay system" evidence="6 7">
    <location>
        <position position="658"/>
    </location>
</feature>
<dbReference type="PRINTS" id="PR00723">
    <property type="entry name" value="SUBTILISIN"/>
</dbReference>
<evidence type="ECO:0000256" key="2">
    <source>
        <dbReference type="ARBA" id="ARBA00022670"/>
    </source>
</evidence>
<dbReference type="Pfam" id="PF00082">
    <property type="entry name" value="Peptidase_S8"/>
    <property type="match status" value="1"/>
</dbReference>
<feature type="active site" description="Charge relay system" evidence="6 7">
    <location>
        <position position="248"/>
    </location>
</feature>
<evidence type="ECO:0000313" key="13">
    <source>
        <dbReference type="EMBL" id="TQD41184.1"/>
    </source>
</evidence>
<evidence type="ECO:0000259" key="11">
    <source>
        <dbReference type="Pfam" id="PF02225"/>
    </source>
</evidence>
<comment type="caution">
    <text evidence="13">The sequence shown here is derived from an EMBL/GenBank/DDBJ whole genome shotgun (WGS) entry which is preliminary data.</text>
</comment>
<evidence type="ECO:0000256" key="3">
    <source>
        <dbReference type="ARBA" id="ARBA00022729"/>
    </source>
</evidence>
<dbReference type="Gene3D" id="3.40.50.200">
    <property type="entry name" value="Peptidase S8/S53 domain"/>
    <property type="match status" value="1"/>
</dbReference>
<dbReference type="InterPro" id="IPR000209">
    <property type="entry name" value="Peptidase_S8/S53_dom"/>
</dbReference>
<protein>
    <submittedName>
        <fullName evidence="13">S8 family serine peptidase</fullName>
    </submittedName>
</protein>
<dbReference type="EMBL" id="VICE01000128">
    <property type="protein sequence ID" value="TQD41184.1"/>
    <property type="molecule type" value="Genomic_DNA"/>
</dbReference>
<gene>
    <name evidence="13" type="ORF">FKV25_13295</name>
</gene>
<evidence type="ECO:0000256" key="5">
    <source>
        <dbReference type="ARBA" id="ARBA00022825"/>
    </source>
</evidence>
<dbReference type="Gene3D" id="3.50.30.30">
    <property type="match status" value="1"/>
</dbReference>
<dbReference type="PROSITE" id="PS00138">
    <property type="entry name" value="SUBTILASE_SER"/>
    <property type="match status" value="1"/>
</dbReference>
<evidence type="ECO:0000259" key="10">
    <source>
        <dbReference type="Pfam" id="PF00082"/>
    </source>
</evidence>
<proteinExistence type="inferred from homology"/>
<name>A0A507ZY81_9GAMM</name>
<keyword evidence="3 9" id="KW-0732">Signal</keyword>
<feature type="signal peptide" evidence="9">
    <location>
        <begin position="1"/>
        <end position="29"/>
    </location>
</feature>
<dbReference type="InterPro" id="IPR010259">
    <property type="entry name" value="S8pro/Inhibitor_I9"/>
</dbReference>
<dbReference type="PROSITE" id="PS00136">
    <property type="entry name" value="SUBTILASE_ASP"/>
    <property type="match status" value="1"/>
</dbReference>
<dbReference type="GO" id="GO:0006508">
    <property type="term" value="P:proteolysis"/>
    <property type="evidence" value="ECO:0007669"/>
    <property type="project" value="UniProtKB-KW"/>
</dbReference>
<dbReference type="InterPro" id="IPR023827">
    <property type="entry name" value="Peptidase_S8_Asp-AS"/>
</dbReference>
<dbReference type="SUPFAM" id="SSF52743">
    <property type="entry name" value="Subtilisin-like"/>
    <property type="match status" value="1"/>
</dbReference>
<accession>A0A507ZY81</accession>
<feature type="domain" description="PA" evidence="11">
    <location>
        <begin position="495"/>
        <end position="564"/>
    </location>
</feature>
<dbReference type="Pfam" id="PF02225">
    <property type="entry name" value="PA"/>
    <property type="match status" value="1"/>
</dbReference>
<dbReference type="InterPro" id="IPR036852">
    <property type="entry name" value="Peptidase_S8/S53_dom_sf"/>
</dbReference>
<evidence type="ECO:0000256" key="1">
    <source>
        <dbReference type="ARBA" id="ARBA00011073"/>
    </source>
</evidence>
<evidence type="ECO:0000313" key="14">
    <source>
        <dbReference type="Proteomes" id="UP000318212"/>
    </source>
</evidence>
<dbReference type="InterPro" id="IPR045051">
    <property type="entry name" value="SBT"/>
</dbReference>
<evidence type="ECO:0000259" key="12">
    <source>
        <dbReference type="Pfam" id="PF05922"/>
    </source>
</evidence>
<organism evidence="13 14">
    <name type="scientific">Marilutibacter aestuarii</name>
    <dbReference type="NCBI Taxonomy" id="1706195"/>
    <lineage>
        <taxon>Bacteria</taxon>
        <taxon>Pseudomonadati</taxon>
        <taxon>Pseudomonadota</taxon>
        <taxon>Gammaproteobacteria</taxon>
        <taxon>Lysobacterales</taxon>
        <taxon>Lysobacteraceae</taxon>
        <taxon>Marilutibacter</taxon>
    </lineage>
</organism>
<dbReference type="PROSITE" id="PS51892">
    <property type="entry name" value="SUBTILASE"/>
    <property type="match status" value="1"/>
</dbReference>
<evidence type="ECO:0000256" key="7">
    <source>
        <dbReference type="PROSITE-ProRule" id="PRU01240"/>
    </source>
</evidence>
<evidence type="ECO:0000256" key="6">
    <source>
        <dbReference type="PIRSR" id="PIRSR615500-1"/>
    </source>
</evidence>
<keyword evidence="5 7" id="KW-0720">Serine protease</keyword>
<evidence type="ECO:0000256" key="8">
    <source>
        <dbReference type="RuleBase" id="RU003355"/>
    </source>
</evidence>
<keyword evidence="2 7" id="KW-0645">Protease</keyword>
<sequence>MSPVKSNAPRLLSLAIATAISGFSLSAVAATPSQGTGTADTSASAAFSEWHGEPLPEQARRGDDWPWLISLKDEPTSAASPAEVDRDAKGRVLAKGDRTRAYAGRLRQQHAQMLVRAQGRLRRGGRPVKPLMEFVHAANGVVVGLTLDEVKAIKAMPEVASVEPLRFEEVTSDDGPALIGAPDVWQGGGRPHWPLPPWLGHFENLMDQLTGGQSGQWGNGWGGDHPYPWPMPGKPSNRGEGVVVGIIDTGLNYDSPSFASTDMYSYRRKNPLGRGNYLGMCADPGDSGWTPRCNDKVIGAYDLIAPIWDAILEVYPNAKDFPGGDDEGGHGSHTASTAAGNAVRYQVPNGPNIELSGVAPRSNIVIYNACFSPFGTGGGTCPTFSTTAAVEQAIEDGVVDVLNYSISGGTRPWEESISKAFLNATEAGIVVVAAAGNDGPGLGTTNHAEPWVTTVAASTHRRSHWGHPATLLVDGKSIGRTATLSGVALDAPLDVPLVYDAANPLHCTRPSAATEKYAGQAVVIKRDMDGTCTLRSQISNTLRDGATAVLVANQAEGEFMPLVGATNAPVAALAPALSTQVFEQLAAGRQVRIDFEAKRKAVPWKPDQVADFSSRGPSPVLGTLKPDIAAPGVAIMAAYANTPDAFGDKAYGLLSGTSMAAPHVAGAAALLRQMHPDWTPSEIKSAMMLTAEQNMTLMPDGLQPAGQYHRGSGRLQVDAAANAGLVMDESVENYLNADPALEGNAQHLNVPSLAADSCVGTCTFTRYFRSTARHAVTWRASLSGELRGSIQPAVFTVKPGSVQEVSFTLDVEEAARGQRDEGRLTLTPIQGRRGERPMGPLSLPLSTFVDPPKIAVDVPATGLNASVASGKTTTLQLEVSNLGNAGLDWNIVEGLPEMPLIDQGPDYTYVANSSTFPDAADITKDRYGIYVADDMHFDKTTRIRSLTSHGYLTYNFSQQWTGPLSERVQSVTFAIYADDGGKPSSYPPPPGETADEPLWSHTGVPGQSGISNGPFDLTLDIDAAGDALELPPGRYWLSVYARPLFTSGSWRQFLNEQQNGHPSKILFNHDFIAGVNGMPVQEWVSIEDSLPGKHSAAMSVGADVQCGASWLTVSPGSRTMAAGERMTVAVQLSAADLPPQAPGDAPLETTICMKSNDSTREVILLPVKLQVR</sequence>
<dbReference type="Proteomes" id="UP000318212">
    <property type="component" value="Unassembled WGS sequence"/>
</dbReference>
<dbReference type="GO" id="GO:0004252">
    <property type="term" value="F:serine-type endopeptidase activity"/>
    <property type="evidence" value="ECO:0007669"/>
    <property type="project" value="UniProtKB-UniRule"/>
</dbReference>
<feature type="chain" id="PRO_5021218863" evidence="9">
    <location>
        <begin position="30"/>
        <end position="1172"/>
    </location>
</feature>
<dbReference type="PANTHER" id="PTHR10795">
    <property type="entry name" value="PROPROTEIN CONVERTASE SUBTILISIN/KEXIN"/>
    <property type="match status" value="1"/>
</dbReference>
<evidence type="ECO:0000256" key="4">
    <source>
        <dbReference type="ARBA" id="ARBA00022801"/>
    </source>
</evidence>
<evidence type="ECO:0000256" key="9">
    <source>
        <dbReference type="SAM" id="SignalP"/>
    </source>
</evidence>